<dbReference type="GeneID" id="71987400"/>
<dbReference type="Proteomes" id="UP000756132">
    <property type="component" value="Chromosome 6"/>
</dbReference>
<dbReference type="EMBL" id="CP090168">
    <property type="protein sequence ID" value="UJO19038.1"/>
    <property type="molecule type" value="Genomic_DNA"/>
</dbReference>
<organism evidence="1 2">
    <name type="scientific">Passalora fulva</name>
    <name type="common">Tomato leaf mold</name>
    <name type="synonym">Cladosporium fulvum</name>
    <dbReference type="NCBI Taxonomy" id="5499"/>
    <lineage>
        <taxon>Eukaryota</taxon>
        <taxon>Fungi</taxon>
        <taxon>Dikarya</taxon>
        <taxon>Ascomycota</taxon>
        <taxon>Pezizomycotina</taxon>
        <taxon>Dothideomycetes</taxon>
        <taxon>Dothideomycetidae</taxon>
        <taxon>Mycosphaerellales</taxon>
        <taxon>Mycosphaerellaceae</taxon>
        <taxon>Fulvia</taxon>
    </lineage>
</organism>
<name>A0A9Q8PAR1_PASFU</name>
<sequence>MCDGLASKPNPVNLTGAADFDRPVFNYGELRKKGGTLASDPNVTSVTVVGASKIGYDAVYMFAGHGKKVDWVICKSGGGAVWKSPPWIKMGPWTVMLEHIFSPCIWGDFDGFGWIRAFLARTRVGRWLTDSLWEKIRVDTVDGNGYRKGQSLKHLEPWESRHLELQHRRARPPPFRPGHDPSQRHFPIARRQDAVVQITGWQLTPTITWKSDGIDASIGIPSTNYSLENHKFWNDLDQKADSHILHQFPRLKTPPTKKLLFTQPITPMRLYRGVAPPGLTASGDRSLCFLKMVHCTSNLVLAETQALWAFAYLNDKLDIEEQNVHWDTALTSRFGKWRYPWGFSQWYPEFVYDAVPYADMLLTDFGVRRWREVFEGYSVRDLWGICGEWVERQGEGGVSRL</sequence>
<dbReference type="InterPro" id="IPR036188">
    <property type="entry name" value="FAD/NAD-bd_sf"/>
</dbReference>
<dbReference type="OrthoDB" id="2915840at2759"/>
<keyword evidence="1" id="KW-0503">Monooxygenase</keyword>
<evidence type="ECO:0000313" key="1">
    <source>
        <dbReference type="EMBL" id="UJO19038.1"/>
    </source>
</evidence>
<keyword evidence="2" id="KW-1185">Reference proteome</keyword>
<dbReference type="GO" id="GO:0004497">
    <property type="term" value="F:monooxygenase activity"/>
    <property type="evidence" value="ECO:0007669"/>
    <property type="project" value="UniProtKB-KW"/>
</dbReference>
<keyword evidence="1" id="KW-0560">Oxidoreductase</keyword>
<dbReference type="RefSeq" id="XP_047763404.1">
    <property type="nucleotide sequence ID" value="XM_047906670.1"/>
</dbReference>
<reference evidence="1" key="1">
    <citation type="submission" date="2021-12" db="EMBL/GenBank/DDBJ databases">
        <authorList>
            <person name="Zaccaron A."/>
            <person name="Stergiopoulos I."/>
        </authorList>
    </citation>
    <scope>NUCLEOTIDE SEQUENCE</scope>
    <source>
        <strain evidence="1">Race5_Kim</strain>
    </source>
</reference>
<dbReference type="SUPFAM" id="SSF51905">
    <property type="entry name" value="FAD/NAD(P)-binding domain"/>
    <property type="match status" value="1"/>
</dbReference>
<dbReference type="KEGG" id="ffu:CLAFUR5_07522"/>
<dbReference type="AlphaFoldDB" id="A0A9Q8PAR1"/>
<accession>A0A9Q8PAR1</accession>
<reference evidence="1" key="2">
    <citation type="journal article" date="2022" name="Microb. Genom.">
        <title>A chromosome-scale genome assembly of the tomato pathogen Cladosporium fulvum reveals a compartmentalized genome architecture and the presence of a dispensable chromosome.</title>
        <authorList>
            <person name="Zaccaron A.Z."/>
            <person name="Chen L.H."/>
            <person name="Samaras A."/>
            <person name="Stergiopoulos I."/>
        </authorList>
    </citation>
    <scope>NUCLEOTIDE SEQUENCE</scope>
    <source>
        <strain evidence="1">Race5_Kim</strain>
    </source>
</reference>
<evidence type="ECO:0000313" key="2">
    <source>
        <dbReference type="Proteomes" id="UP000756132"/>
    </source>
</evidence>
<gene>
    <name evidence="1" type="ORF">CLAFUR5_07522</name>
</gene>
<proteinExistence type="predicted"/>
<protein>
    <submittedName>
        <fullName evidence="1">FAD-dependent monooxygenase DEP4</fullName>
    </submittedName>
</protein>